<protein>
    <submittedName>
        <fullName evidence="1">Uncharacterized protein</fullName>
    </submittedName>
</protein>
<reference evidence="1" key="1">
    <citation type="submission" date="2020-05" db="EMBL/GenBank/DDBJ databases">
        <authorList>
            <person name="Chiriac C."/>
            <person name="Salcher M."/>
            <person name="Ghai R."/>
            <person name="Kavagutti S V."/>
        </authorList>
    </citation>
    <scope>NUCLEOTIDE SEQUENCE</scope>
</reference>
<feature type="non-terminal residue" evidence="1">
    <location>
        <position position="95"/>
    </location>
</feature>
<organism evidence="1">
    <name type="scientific">uncultured Caudovirales phage</name>
    <dbReference type="NCBI Taxonomy" id="2100421"/>
    <lineage>
        <taxon>Viruses</taxon>
        <taxon>Duplodnaviria</taxon>
        <taxon>Heunggongvirae</taxon>
        <taxon>Uroviricota</taxon>
        <taxon>Caudoviricetes</taxon>
        <taxon>Peduoviridae</taxon>
        <taxon>Maltschvirus</taxon>
        <taxon>Maltschvirus maltsch</taxon>
    </lineage>
</organism>
<sequence length="95" mass="9360">MANLIGNLPNQVPTNGDLGTMAFQDELSVKILGGQVNAAIGGTTPNTIIATMTATATAAPTIASATTIAPITPIVFVSGVTAIATITPPSPISLS</sequence>
<dbReference type="EMBL" id="LR797818">
    <property type="protein sequence ID" value="CAB4241099.1"/>
    <property type="molecule type" value="Genomic_DNA"/>
</dbReference>
<evidence type="ECO:0000313" key="1">
    <source>
        <dbReference type="EMBL" id="CAB4241099.1"/>
    </source>
</evidence>
<proteinExistence type="predicted"/>
<accession>A0A6J5TC48</accession>
<gene>
    <name evidence="1" type="ORF">UFOVP22_61</name>
</gene>
<name>A0A6J5TC48_9CAUD</name>